<dbReference type="Pfam" id="PF13385">
    <property type="entry name" value="Laminin_G_3"/>
    <property type="match status" value="1"/>
</dbReference>
<organism evidence="6 7">
    <name type="scientific">Streptomyces beihaiensis</name>
    <dbReference type="NCBI Taxonomy" id="2984495"/>
    <lineage>
        <taxon>Bacteria</taxon>
        <taxon>Bacillati</taxon>
        <taxon>Actinomycetota</taxon>
        <taxon>Actinomycetes</taxon>
        <taxon>Kitasatosporales</taxon>
        <taxon>Streptomycetaceae</taxon>
        <taxon>Streptomyces</taxon>
    </lineage>
</organism>
<feature type="signal peptide" evidence="4">
    <location>
        <begin position="1"/>
        <end position="35"/>
    </location>
</feature>
<dbReference type="InterPro" id="IPR006558">
    <property type="entry name" value="LamG-like"/>
</dbReference>
<gene>
    <name evidence="6" type="ORF">OFY01_00860</name>
</gene>
<protein>
    <recommendedName>
        <fullName evidence="5">LamG-like jellyroll fold domain-containing protein</fullName>
    </recommendedName>
</protein>
<feature type="region of interest" description="Disordered" evidence="3">
    <location>
        <begin position="285"/>
        <end position="321"/>
    </location>
</feature>
<dbReference type="Proteomes" id="UP001163064">
    <property type="component" value="Unassembled WGS sequence"/>
</dbReference>
<keyword evidence="7" id="KW-1185">Reference proteome</keyword>
<dbReference type="SUPFAM" id="SSF49899">
    <property type="entry name" value="Concanavalin A-like lectins/glucanases"/>
    <property type="match status" value="1"/>
</dbReference>
<accession>A0ABT3TMR6</accession>
<dbReference type="PROSITE" id="PS51318">
    <property type="entry name" value="TAT"/>
    <property type="match status" value="1"/>
</dbReference>
<reference evidence="6" key="1">
    <citation type="submission" date="2022-10" db="EMBL/GenBank/DDBJ databases">
        <title>Streptomyces beihaiensis sp. nov., a chitin degrading actinobacterium, isolated from shrimp pond soil.</title>
        <authorList>
            <person name="Xie J."/>
            <person name="Shen N."/>
        </authorList>
    </citation>
    <scope>NUCLEOTIDE SEQUENCE</scope>
    <source>
        <strain evidence="6">GXMU-J5</strain>
    </source>
</reference>
<dbReference type="RefSeq" id="WP_266595284.1">
    <property type="nucleotide sequence ID" value="NZ_JAPHNL010000002.1"/>
</dbReference>
<dbReference type="PANTHER" id="PTHR43784">
    <property type="entry name" value="GDSL-LIKE LIPASE/ACYLHYDROLASE, PUTATIVE (AFU_ORTHOLOGUE AFUA_2G00820)-RELATED"/>
    <property type="match status" value="1"/>
</dbReference>
<name>A0ABT3TMR6_9ACTN</name>
<feature type="compositionally biased region" description="Low complexity" evidence="3">
    <location>
        <begin position="290"/>
        <end position="304"/>
    </location>
</feature>
<feature type="chain" id="PRO_5045250463" description="LamG-like jellyroll fold domain-containing protein" evidence="4">
    <location>
        <begin position="36"/>
        <end position="1662"/>
    </location>
</feature>
<dbReference type="SMART" id="SM00560">
    <property type="entry name" value="LamGL"/>
    <property type="match status" value="1"/>
</dbReference>
<evidence type="ECO:0000256" key="1">
    <source>
        <dbReference type="ARBA" id="ARBA00022729"/>
    </source>
</evidence>
<dbReference type="SUPFAM" id="SSF52266">
    <property type="entry name" value="SGNH hydrolase"/>
    <property type="match status" value="1"/>
</dbReference>
<evidence type="ECO:0000256" key="2">
    <source>
        <dbReference type="ARBA" id="ARBA00023157"/>
    </source>
</evidence>
<dbReference type="InterPro" id="IPR053140">
    <property type="entry name" value="GDSL_Rv0518-like"/>
</dbReference>
<dbReference type="EMBL" id="JAPHNL010000002">
    <property type="protein sequence ID" value="MCX3058344.1"/>
    <property type="molecule type" value="Genomic_DNA"/>
</dbReference>
<dbReference type="InterPro" id="IPR013320">
    <property type="entry name" value="ConA-like_dom_sf"/>
</dbReference>
<evidence type="ECO:0000256" key="3">
    <source>
        <dbReference type="SAM" id="MobiDB-lite"/>
    </source>
</evidence>
<evidence type="ECO:0000256" key="4">
    <source>
        <dbReference type="SAM" id="SignalP"/>
    </source>
</evidence>
<keyword evidence="1 4" id="KW-0732">Signal</keyword>
<feature type="region of interest" description="Disordered" evidence="3">
    <location>
        <begin position="38"/>
        <end position="74"/>
    </location>
</feature>
<feature type="domain" description="LamG-like jellyroll fold" evidence="5">
    <location>
        <begin position="1510"/>
        <end position="1652"/>
    </location>
</feature>
<dbReference type="Gene3D" id="2.60.120.200">
    <property type="match status" value="1"/>
</dbReference>
<sequence length="1662" mass="172133">MVNLDIRRRPRGVLRRRRLVTAALTLLAGTAGLPAAQAVAPQSGHDGTHYSTGQSAPQAKGRAASADAPQLPDGYGPSAAQLKAMSTAAAQAAKKGSPVVVDALTTPLQQVTAAPGGGFELTANPHPVRTEQHGHWTKIDLTLHRESSGRLTPAATAYGTVTLSGGGTGPLVTTRSGSTTMTVDWPGKLPAPAVHGATATYKSVLPSVDLVVSATASGGFRDTLVVKSAAAAHDPALGELNLTTKVSGGRLHRAGDGSLAVTNRQGKQILDAAAPLMWDSNTTLHKARSASKPAPKSASASSPAGSRQATAVKVAPDRSDAGQPGMVARIAPVATAVSASTLSLRPDTRMLKDPSTVYPVYVDPTFNWHPYSPSAPAFDEVKQGCPSTSFYNETTSHGDYGRLGVGYNSWGGCYGRQHAIYQWKLSSTIWGSHIHSATVEATEVYSAACSGTYTVNLHWSKGMGSGTDWNNRPGYNSYSTSAGFGRSYNPTYCPNNGNVSHGLSVYTPISKEASGHASTFTVTLSEDGAESNHDGNGFSRFSHNPSLQVYYDFTPYTPAQSSMSAVSGSDDAACDTSSPYPYMGKTIAATPPVLKAKVSDKDGDKQRATFEYWIDGSSTTHTGLSGDNLSSGSYASYSLPSSFTSALTDGQVVDWRVKTTDGQYTSSYSVTCHFTAEPTAPNAPQVTSENSLYPNTDQGGAVGAAAGTAGTFDVSVASGASATKFVYSIDVPPATSNPSASQTVTASSDAAKITITPYSPGPHTLWVYAVDAAGDDSGTTGYPFLAADIPNTTCSSLAACFDNTGISTDSNPAQADLDGSGNSFSATDLNNAGWTSGGKLTVNGATFTLPAFGSGQKDNVLAANQTVAFSGSGSALEFLTTSTWSHLTSPGAIAGDATAPYVPAGNWVSGSYCFSGTTPVGPCVPTVTITYTDGTTTRPHLTVPGWSDNLYSIAAMVFPHENKTSGQKAYARRMYAFSVPLDPSKTIASVTLPDVSNHIGYQTQAMHIFGMATRDTTHHTPKADGTTAATASGANWTGTWANPNEGEYNFQGSNFSDQTFRIAMKPSISGSTVRVKLDNALGESKLSIGHVTIAPDSGSGSPSSIPAATPTSLTFAGSQSVTIPAGGSVYSDPLTFDVTAGHYQLVSFHLSNSVPYLVQHSFANNAYQYLTAIGGGDQTTDTTGSPFSGQYSGWFTDLVTNLDVTSAGTPTKAVLGDGLIDPFQPNTKPVTNGRRLSDMLAAAEPTTSSPYGTIAAGIESNELMTDYAQTNSAGGRIGGPSALSRIDRDILDQPGITSVVVDEGLEDLLHGAIDDDLEANGYTALVQQLQAWGISTTLAALTPCDGYAGGGSSPDDPCTSTIDGYRDNVNAWLGGMNLGNPWGTPAVYYADFDTALGVTDTANGENKLSAAADTGDHVNLTDAGYGAETSAILSPHDTWRLDDGYGATTAADSAPTDTPHSVNDYSVGASPLTLNGTTTWTNDSAHGEVLGFDGSTGNATTGGQVLDTTGSYSVSAWVDLDSLPTHNATVAAQDGTEDSAFLLKYDTVHTGNPGWSLHFPDTDTVAPTNKIAYASGATANTWTHLVGTFDATTDTGRLYVNGTLAATVTGVTPWSATGPFTVGRAKWAGSGTDYLPGKISDVQAWNYTLTGDQVSALYKQIP</sequence>
<comment type="caution">
    <text evidence="6">The sequence shown here is derived from an EMBL/GenBank/DDBJ whole genome shotgun (WGS) entry which is preliminary data.</text>
</comment>
<keyword evidence="2" id="KW-1015">Disulfide bond</keyword>
<evidence type="ECO:0000313" key="7">
    <source>
        <dbReference type="Proteomes" id="UP001163064"/>
    </source>
</evidence>
<evidence type="ECO:0000313" key="6">
    <source>
        <dbReference type="EMBL" id="MCX3058344.1"/>
    </source>
</evidence>
<evidence type="ECO:0000259" key="5">
    <source>
        <dbReference type="SMART" id="SM00560"/>
    </source>
</evidence>
<dbReference type="InterPro" id="IPR006311">
    <property type="entry name" value="TAT_signal"/>
</dbReference>
<dbReference type="PANTHER" id="PTHR43784:SF2">
    <property type="entry name" value="GDSL-LIKE LIPASE_ACYLHYDROLASE, PUTATIVE (AFU_ORTHOLOGUE AFUA_2G00820)-RELATED"/>
    <property type="match status" value="1"/>
</dbReference>
<proteinExistence type="predicted"/>